<evidence type="ECO:0000256" key="4">
    <source>
        <dbReference type="ARBA" id="ARBA00022617"/>
    </source>
</evidence>
<dbReference type="EMBL" id="AWUE01016288">
    <property type="protein sequence ID" value="OMO93108.1"/>
    <property type="molecule type" value="Genomic_DNA"/>
</dbReference>
<keyword evidence="6 11" id="KW-0479">Metal-binding</keyword>
<keyword evidence="10" id="KW-0472">Membrane</keyword>
<comment type="cofactor">
    <cofactor evidence="1 11">
        <name>heme</name>
        <dbReference type="ChEBI" id="CHEBI:30413"/>
    </cofactor>
</comment>
<evidence type="ECO:0000256" key="11">
    <source>
        <dbReference type="PIRSR" id="PIRSR602401-1"/>
    </source>
</evidence>
<evidence type="ECO:0000256" key="12">
    <source>
        <dbReference type="RuleBase" id="RU000461"/>
    </source>
</evidence>
<evidence type="ECO:0000256" key="10">
    <source>
        <dbReference type="ARBA" id="ARBA00023136"/>
    </source>
</evidence>
<evidence type="ECO:0000256" key="1">
    <source>
        <dbReference type="ARBA" id="ARBA00001971"/>
    </source>
</evidence>
<dbReference type="Proteomes" id="UP000187203">
    <property type="component" value="Unassembled WGS sequence"/>
</dbReference>
<proteinExistence type="inferred from homology"/>
<gene>
    <name evidence="13" type="ORF">COLO4_17080</name>
</gene>
<dbReference type="SUPFAM" id="SSF48264">
    <property type="entry name" value="Cytochrome P450"/>
    <property type="match status" value="1"/>
</dbReference>
<evidence type="ECO:0000256" key="6">
    <source>
        <dbReference type="ARBA" id="ARBA00022723"/>
    </source>
</evidence>
<dbReference type="GO" id="GO:0020037">
    <property type="term" value="F:heme binding"/>
    <property type="evidence" value="ECO:0007669"/>
    <property type="project" value="InterPro"/>
</dbReference>
<dbReference type="GO" id="GO:0016125">
    <property type="term" value="P:sterol metabolic process"/>
    <property type="evidence" value="ECO:0007669"/>
    <property type="project" value="TreeGrafter"/>
</dbReference>
<dbReference type="GO" id="GO:0010268">
    <property type="term" value="P:brassinosteroid homeostasis"/>
    <property type="evidence" value="ECO:0007669"/>
    <property type="project" value="TreeGrafter"/>
</dbReference>
<dbReference type="PANTHER" id="PTHR24286:SF199">
    <property type="entry name" value="CYTOCHROME P450 88D6"/>
    <property type="match status" value="1"/>
</dbReference>
<keyword evidence="8 12" id="KW-0560">Oxidoreductase</keyword>
<dbReference type="OrthoDB" id="1470350at2759"/>
<dbReference type="PRINTS" id="PR00463">
    <property type="entry name" value="EP450I"/>
</dbReference>
<dbReference type="GO" id="GO:0005506">
    <property type="term" value="F:iron ion binding"/>
    <property type="evidence" value="ECO:0007669"/>
    <property type="project" value="InterPro"/>
</dbReference>
<evidence type="ECO:0000256" key="8">
    <source>
        <dbReference type="ARBA" id="ARBA00023002"/>
    </source>
</evidence>
<evidence type="ECO:0000256" key="5">
    <source>
        <dbReference type="ARBA" id="ARBA00022692"/>
    </source>
</evidence>
<evidence type="ECO:0000256" key="7">
    <source>
        <dbReference type="ARBA" id="ARBA00022989"/>
    </source>
</evidence>
<evidence type="ECO:0000256" key="2">
    <source>
        <dbReference type="ARBA" id="ARBA00004167"/>
    </source>
</evidence>
<dbReference type="PROSITE" id="PS00086">
    <property type="entry name" value="CYTOCHROME_P450"/>
    <property type="match status" value="1"/>
</dbReference>
<evidence type="ECO:0000313" key="14">
    <source>
        <dbReference type="Proteomes" id="UP000187203"/>
    </source>
</evidence>
<evidence type="ECO:0000313" key="13">
    <source>
        <dbReference type="EMBL" id="OMO93108.1"/>
    </source>
</evidence>
<dbReference type="GO" id="GO:0005783">
    <property type="term" value="C:endoplasmic reticulum"/>
    <property type="evidence" value="ECO:0007669"/>
    <property type="project" value="TreeGrafter"/>
</dbReference>
<evidence type="ECO:0000256" key="9">
    <source>
        <dbReference type="ARBA" id="ARBA00023004"/>
    </source>
</evidence>
<dbReference type="InterPro" id="IPR001128">
    <property type="entry name" value="Cyt_P450"/>
</dbReference>
<dbReference type="STRING" id="93759.A0A1R3JE53"/>
<dbReference type="InterPro" id="IPR017972">
    <property type="entry name" value="Cyt_P450_CS"/>
</dbReference>
<dbReference type="Pfam" id="PF00067">
    <property type="entry name" value="p450"/>
    <property type="match status" value="1"/>
</dbReference>
<dbReference type="AlphaFoldDB" id="A0A1R3JE53"/>
<dbReference type="GO" id="GO:0016020">
    <property type="term" value="C:membrane"/>
    <property type="evidence" value="ECO:0007669"/>
    <property type="project" value="UniProtKB-SubCell"/>
</dbReference>
<dbReference type="GO" id="GO:0016132">
    <property type="term" value="P:brassinosteroid biosynthetic process"/>
    <property type="evidence" value="ECO:0007669"/>
    <property type="project" value="TreeGrafter"/>
</dbReference>
<dbReference type="GO" id="GO:0051777">
    <property type="term" value="F:ent-kaurenoic acid monooxygenase activity"/>
    <property type="evidence" value="ECO:0007669"/>
    <property type="project" value="TreeGrafter"/>
</dbReference>
<feature type="binding site" description="axial binding residue" evidence="11">
    <location>
        <position position="107"/>
    </location>
    <ligand>
        <name>heme</name>
        <dbReference type="ChEBI" id="CHEBI:30413"/>
    </ligand>
    <ligandPart>
        <name>Fe</name>
        <dbReference type="ChEBI" id="CHEBI:18248"/>
    </ligandPart>
</feature>
<name>A0A1R3JE53_9ROSI</name>
<comment type="caution">
    <text evidence="13">The sequence shown here is derived from an EMBL/GenBank/DDBJ whole genome shotgun (WGS) entry which is preliminary data.</text>
</comment>
<dbReference type="InterPro" id="IPR002401">
    <property type="entry name" value="Cyt_P450_E_grp-I"/>
</dbReference>
<keyword evidence="7" id="KW-1133">Transmembrane helix</keyword>
<comment type="subcellular location">
    <subcellularLocation>
        <location evidence="2">Membrane</location>
        <topology evidence="2">Single-pass membrane protein</topology>
    </subcellularLocation>
</comment>
<organism evidence="13 14">
    <name type="scientific">Corchorus olitorius</name>
    <dbReference type="NCBI Taxonomy" id="93759"/>
    <lineage>
        <taxon>Eukaryota</taxon>
        <taxon>Viridiplantae</taxon>
        <taxon>Streptophyta</taxon>
        <taxon>Embryophyta</taxon>
        <taxon>Tracheophyta</taxon>
        <taxon>Spermatophyta</taxon>
        <taxon>Magnoliopsida</taxon>
        <taxon>eudicotyledons</taxon>
        <taxon>Gunneridae</taxon>
        <taxon>Pentapetalae</taxon>
        <taxon>rosids</taxon>
        <taxon>malvids</taxon>
        <taxon>Malvales</taxon>
        <taxon>Malvaceae</taxon>
        <taxon>Grewioideae</taxon>
        <taxon>Apeibeae</taxon>
        <taxon>Corchorus</taxon>
    </lineage>
</organism>
<sequence>MDLGRARGNLKEKTIYTKGVEPFGYQTNGISPRNFNPAFSIPRMALDDININDYIIPKGWKVLVWTRAVHMDPETYVNPKDFLPSRWDNQKLKAGSFLPFGAGSRICPGADFARLSIFIFLHYFLLNYKLEQINPGGPIVYLPYQRRADNCLANIIKLQPSLHLPSPSC</sequence>
<keyword evidence="4 11" id="KW-0349">Heme</keyword>
<keyword evidence="9 11" id="KW-0408">Iron</keyword>
<protein>
    <submittedName>
        <fullName evidence="13">Cytochrome P450</fullName>
    </submittedName>
</protein>
<evidence type="ECO:0000256" key="3">
    <source>
        <dbReference type="ARBA" id="ARBA00010617"/>
    </source>
</evidence>
<accession>A0A1R3JE53</accession>
<reference evidence="14" key="1">
    <citation type="submission" date="2013-09" db="EMBL/GenBank/DDBJ databases">
        <title>Corchorus olitorius genome sequencing.</title>
        <authorList>
            <person name="Alam M."/>
            <person name="Haque M.S."/>
            <person name="Islam M.S."/>
            <person name="Emdad E.M."/>
            <person name="Islam M.M."/>
            <person name="Ahmed B."/>
            <person name="Halim A."/>
            <person name="Hossen Q.M.M."/>
            <person name="Hossain M.Z."/>
            <person name="Ahmed R."/>
            <person name="Khan M.M."/>
            <person name="Islam R."/>
            <person name="Rashid M.M."/>
            <person name="Khan S.A."/>
            <person name="Rahman M.S."/>
            <person name="Alam M."/>
            <person name="Yahiya A.S."/>
            <person name="Khan M.S."/>
            <person name="Azam M.S."/>
            <person name="Haque T."/>
            <person name="Lashkar M.Z.H."/>
            <person name="Akhand A.I."/>
            <person name="Morshed G."/>
            <person name="Roy S."/>
            <person name="Uddin K.S."/>
            <person name="Rabeya T."/>
            <person name="Hossain A.S."/>
            <person name="Chowdhury A."/>
            <person name="Snigdha A.R."/>
            <person name="Mortoza M.S."/>
            <person name="Matin S.A."/>
            <person name="Hoque S.M.E."/>
            <person name="Islam M.K."/>
            <person name="Roy D.K."/>
            <person name="Haider R."/>
            <person name="Moosa M.M."/>
            <person name="Elias S.M."/>
            <person name="Hasan A.M."/>
            <person name="Jahan S."/>
            <person name="Shafiuddin M."/>
            <person name="Mahmood N."/>
            <person name="Shommy N.S."/>
        </authorList>
    </citation>
    <scope>NUCLEOTIDE SEQUENCE [LARGE SCALE GENOMIC DNA]</scope>
    <source>
        <strain evidence="14">cv. O-4</strain>
    </source>
</reference>
<keyword evidence="14" id="KW-1185">Reference proteome</keyword>
<comment type="similarity">
    <text evidence="3 12">Belongs to the cytochrome P450 family.</text>
</comment>
<dbReference type="InterPro" id="IPR036396">
    <property type="entry name" value="Cyt_P450_sf"/>
</dbReference>
<keyword evidence="5" id="KW-0812">Transmembrane</keyword>
<keyword evidence="12" id="KW-0503">Monooxygenase</keyword>
<dbReference type="Gene3D" id="1.10.630.10">
    <property type="entry name" value="Cytochrome P450"/>
    <property type="match status" value="1"/>
</dbReference>
<dbReference type="PANTHER" id="PTHR24286">
    <property type="entry name" value="CYTOCHROME P450 26"/>
    <property type="match status" value="1"/>
</dbReference>